<dbReference type="Gene3D" id="3.10.120.10">
    <property type="entry name" value="Cytochrome b5-like heme/steroid binding domain"/>
    <property type="match status" value="1"/>
</dbReference>
<evidence type="ECO:0000313" key="19">
    <source>
        <dbReference type="EMBL" id="PSS36850.1"/>
    </source>
</evidence>
<keyword evidence="15" id="KW-0472">Membrane</keyword>
<feature type="domain" description="Cytochrome b5 heme-binding" evidence="18">
    <location>
        <begin position="73"/>
        <end position="144"/>
    </location>
</feature>
<reference evidence="19 20" key="1">
    <citation type="submission" date="2018-02" db="EMBL/GenBank/DDBJ databases">
        <title>Genome sequence of the basidiomycete white-rot fungus Phlebia centrifuga.</title>
        <authorList>
            <person name="Granchi Z."/>
            <person name="Peng M."/>
            <person name="de Vries R.P."/>
            <person name="Hilden K."/>
            <person name="Makela M.R."/>
            <person name="Grigoriev I."/>
            <person name="Riley R."/>
        </authorList>
    </citation>
    <scope>NUCLEOTIDE SEQUENCE [LARGE SCALE GENOMIC DNA]</scope>
    <source>
        <strain evidence="19 20">FBCC195</strain>
    </source>
</reference>
<dbReference type="InterPro" id="IPR036400">
    <property type="entry name" value="Cyt_B5-like_heme/steroid_sf"/>
</dbReference>
<evidence type="ECO:0000256" key="14">
    <source>
        <dbReference type="ARBA" id="ARBA00023098"/>
    </source>
</evidence>
<keyword evidence="14" id="KW-0443">Lipid metabolism</keyword>
<evidence type="ECO:0000313" key="20">
    <source>
        <dbReference type="Proteomes" id="UP000186601"/>
    </source>
</evidence>
<evidence type="ECO:0000256" key="12">
    <source>
        <dbReference type="ARBA" id="ARBA00023002"/>
    </source>
</evidence>
<evidence type="ECO:0000256" key="11">
    <source>
        <dbReference type="ARBA" id="ARBA00022989"/>
    </source>
</evidence>
<dbReference type="EC" id="1.14.19.1" evidence="3"/>
<dbReference type="PANTHER" id="PTHR19359">
    <property type="entry name" value="CYTOCHROME B5"/>
    <property type="match status" value="1"/>
</dbReference>
<name>A0A2R6S3I9_9APHY</name>
<comment type="similarity">
    <text evidence="2">Belongs to the fatty acid desaturase type 1 family.</text>
</comment>
<gene>
    <name evidence="19" type="ORF">PHLCEN_2v1278</name>
</gene>
<evidence type="ECO:0000256" key="13">
    <source>
        <dbReference type="ARBA" id="ARBA00023004"/>
    </source>
</evidence>
<evidence type="ECO:0000256" key="2">
    <source>
        <dbReference type="ARBA" id="ARBA00009295"/>
    </source>
</evidence>
<keyword evidence="20" id="KW-1185">Reference proteome</keyword>
<keyword evidence="8" id="KW-0479">Metal-binding</keyword>
<dbReference type="SUPFAM" id="SSF55856">
    <property type="entry name" value="Cytochrome b5-like heme/steroid binding domain"/>
    <property type="match status" value="1"/>
</dbReference>
<comment type="caution">
    <text evidence="19">The sequence shown here is derived from an EMBL/GenBank/DDBJ whole genome shotgun (WGS) entry which is preliminary data.</text>
</comment>
<keyword evidence="7" id="KW-0812">Transmembrane</keyword>
<evidence type="ECO:0000256" key="4">
    <source>
        <dbReference type="ARBA" id="ARBA00022448"/>
    </source>
</evidence>
<keyword evidence="4" id="KW-0813">Transport</keyword>
<keyword evidence="12" id="KW-0560">Oxidoreductase</keyword>
<accession>A0A2R6S3I9</accession>
<dbReference type="STRING" id="98765.A0A2R6S3I9"/>
<keyword evidence="16" id="KW-0275">Fatty acid biosynthesis</keyword>
<dbReference type="Pfam" id="PF00173">
    <property type="entry name" value="Cyt-b5"/>
    <property type="match status" value="1"/>
</dbReference>
<evidence type="ECO:0000256" key="6">
    <source>
        <dbReference type="ARBA" id="ARBA00022617"/>
    </source>
</evidence>
<evidence type="ECO:0000256" key="8">
    <source>
        <dbReference type="ARBA" id="ARBA00022723"/>
    </source>
</evidence>
<evidence type="ECO:0000256" key="9">
    <source>
        <dbReference type="ARBA" id="ARBA00022832"/>
    </source>
</evidence>
<dbReference type="SMART" id="SM01117">
    <property type="entry name" value="Cyt-b5"/>
    <property type="match status" value="1"/>
</dbReference>
<keyword evidence="9" id="KW-0276">Fatty acid metabolism</keyword>
<dbReference type="GO" id="GO:0016020">
    <property type="term" value="C:membrane"/>
    <property type="evidence" value="ECO:0007669"/>
    <property type="project" value="UniProtKB-SubCell"/>
</dbReference>
<evidence type="ECO:0000256" key="16">
    <source>
        <dbReference type="ARBA" id="ARBA00023160"/>
    </source>
</evidence>
<dbReference type="EMBL" id="MLYV02000095">
    <property type="protein sequence ID" value="PSS36850.1"/>
    <property type="molecule type" value="Genomic_DNA"/>
</dbReference>
<evidence type="ECO:0000256" key="15">
    <source>
        <dbReference type="ARBA" id="ARBA00023136"/>
    </source>
</evidence>
<dbReference type="PROSITE" id="PS50255">
    <property type="entry name" value="CYTOCHROME_B5_2"/>
    <property type="match status" value="1"/>
</dbReference>
<proteinExistence type="inferred from homology"/>
<evidence type="ECO:0000256" key="10">
    <source>
        <dbReference type="ARBA" id="ARBA00022982"/>
    </source>
</evidence>
<evidence type="ECO:0000256" key="1">
    <source>
        <dbReference type="ARBA" id="ARBA00004141"/>
    </source>
</evidence>
<keyword evidence="13" id="KW-0408">Iron</keyword>
<dbReference type="GO" id="GO:0020037">
    <property type="term" value="F:heme binding"/>
    <property type="evidence" value="ECO:0007669"/>
    <property type="project" value="TreeGrafter"/>
</dbReference>
<comment type="similarity">
    <text evidence="17">Belongs to the cytochrome b5 family.</text>
</comment>
<dbReference type="FunFam" id="3.10.120.10:FF:000004">
    <property type="entry name" value="Acyl-CoA desaturase"/>
    <property type="match status" value="1"/>
</dbReference>
<dbReference type="OrthoDB" id="10260134at2759"/>
<dbReference type="PRINTS" id="PR00363">
    <property type="entry name" value="CYTOCHROMEB5"/>
</dbReference>
<evidence type="ECO:0000259" key="18">
    <source>
        <dbReference type="PROSITE" id="PS50255"/>
    </source>
</evidence>
<dbReference type="GO" id="GO:0006633">
    <property type="term" value="P:fatty acid biosynthetic process"/>
    <property type="evidence" value="ECO:0007669"/>
    <property type="project" value="UniProtKB-KW"/>
</dbReference>
<protein>
    <recommendedName>
        <fullName evidence="3">stearoyl-CoA 9-desaturase</fullName>
        <ecNumber evidence="3">1.14.19.1</ecNumber>
    </recommendedName>
</protein>
<organism evidence="19 20">
    <name type="scientific">Hermanssonia centrifuga</name>
    <dbReference type="NCBI Taxonomy" id="98765"/>
    <lineage>
        <taxon>Eukaryota</taxon>
        <taxon>Fungi</taxon>
        <taxon>Dikarya</taxon>
        <taxon>Basidiomycota</taxon>
        <taxon>Agaricomycotina</taxon>
        <taxon>Agaricomycetes</taxon>
        <taxon>Polyporales</taxon>
        <taxon>Meruliaceae</taxon>
        <taxon>Hermanssonia</taxon>
    </lineage>
</organism>
<dbReference type="PANTHER" id="PTHR19359:SF14">
    <property type="entry name" value="CYTOCHROME B5 A"/>
    <property type="match status" value="1"/>
</dbReference>
<dbReference type="InterPro" id="IPR050668">
    <property type="entry name" value="Cytochrome_b5"/>
</dbReference>
<keyword evidence="5" id="KW-0444">Lipid biosynthesis</keyword>
<dbReference type="GO" id="GO:0046872">
    <property type="term" value="F:metal ion binding"/>
    <property type="evidence" value="ECO:0007669"/>
    <property type="project" value="UniProtKB-KW"/>
</dbReference>
<sequence>MDYRNAVKWYQWDPTKWFIAVCSYLGAASHLRVFPDVEVTRSQLTMKLKQLKTELDSLPWPVASDDLPIISWESYQEQSKERDLVLVSGFIHDVNEFVDQHPGGQGILQAYIGRDATPAFFGGVYDHSNAAHNLLASMRVGALHGGLEQINEDAVPPCQKLQVVSRVLVSRKPE</sequence>
<comment type="subcellular location">
    <subcellularLocation>
        <location evidence="1">Membrane</location>
        <topology evidence="1">Multi-pass membrane protein</topology>
    </subcellularLocation>
</comment>
<keyword evidence="10" id="KW-0249">Electron transport</keyword>
<dbReference type="AlphaFoldDB" id="A0A2R6S3I9"/>
<keyword evidence="11" id="KW-1133">Transmembrane helix</keyword>
<dbReference type="GO" id="GO:0004768">
    <property type="term" value="F:stearoyl-CoA 9-desaturase activity"/>
    <property type="evidence" value="ECO:0007669"/>
    <property type="project" value="UniProtKB-EC"/>
</dbReference>
<evidence type="ECO:0000256" key="3">
    <source>
        <dbReference type="ARBA" id="ARBA00012620"/>
    </source>
</evidence>
<keyword evidence="6" id="KW-0349">Heme</keyword>
<dbReference type="Proteomes" id="UP000186601">
    <property type="component" value="Unassembled WGS sequence"/>
</dbReference>
<evidence type="ECO:0000256" key="7">
    <source>
        <dbReference type="ARBA" id="ARBA00022692"/>
    </source>
</evidence>
<evidence type="ECO:0000256" key="17">
    <source>
        <dbReference type="ARBA" id="ARBA00038168"/>
    </source>
</evidence>
<dbReference type="InterPro" id="IPR001199">
    <property type="entry name" value="Cyt_B5-like_heme/steroid-bd"/>
</dbReference>
<evidence type="ECO:0000256" key="5">
    <source>
        <dbReference type="ARBA" id="ARBA00022516"/>
    </source>
</evidence>